<proteinExistence type="inferred from homology"/>
<feature type="site" description="Transition state stabilizer" evidence="7">
    <location>
        <position position="104"/>
    </location>
</feature>
<sequence>MSDNSTAAARNPSKARKAFIPLECNPEVLTTLVHKLGLSTNLSFHDVYSIDEPELLAFVPRPALALLLVFPVTKTYEELKRAEDADKPEYNGSGDEEPVIWFKQTIKNACGMFGVLHGVCNGAARSAIGLDTELAKLLETAIPLKPADRAALVESYDSIASAHQSAATEGSSEVPDAEADVDLHYICFVKSLKNNHLYELDGGRKGPLDRGDLGPDDVLSKKALKVVKNFIERERGNLKFSIVALAPSFE</sequence>
<evidence type="ECO:0000256" key="3">
    <source>
        <dbReference type="ARBA" id="ARBA00022670"/>
    </source>
</evidence>
<dbReference type="PRINTS" id="PR00707">
    <property type="entry name" value="UBCTHYDRLASE"/>
</dbReference>
<dbReference type="GO" id="GO:0004843">
    <property type="term" value="F:cysteine-type deubiquitinase activity"/>
    <property type="evidence" value="ECO:0007669"/>
    <property type="project" value="UniProtKB-UniRule"/>
</dbReference>
<keyword evidence="11" id="KW-1185">Reference proteome</keyword>
<name>A0A3N4MA44_9PEZI</name>
<accession>A0A3N4MA44</accession>
<feature type="site" description="Important for enzyme activity" evidence="7">
    <location>
        <position position="201"/>
    </location>
</feature>
<dbReference type="Gene3D" id="3.40.532.10">
    <property type="entry name" value="Peptidase C12, ubiquitin carboxyl-terminal hydrolase"/>
    <property type="match status" value="1"/>
</dbReference>
<evidence type="ECO:0000256" key="8">
    <source>
        <dbReference type="RuleBase" id="RU361215"/>
    </source>
</evidence>
<dbReference type="EMBL" id="ML121527">
    <property type="protein sequence ID" value="RPB29372.1"/>
    <property type="molecule type" value="Genomic_DNA"/>
</dbReference>
<dbReference type="InParanoid" id="A0A3N4MA44"/>
<dbReference type="InterPro" id="IPR001578">
    <property type="entry name" value="Peptidase_C12_UCH"/>
</dbReference>
<dbReference type="InterPro" id="IPR036959">
    <property type="entry name" value="Peptidase_C12_UCH_sf"/>
</dbReference>
<dbReference type="PROSITE" id="PS52048">
    <property type="entry name" value="UCH_DOMAIN"/>
    <property type="match status" value="1"/>
</dbReference>
<organism evidence="10 11">
    <name type="scientific">Terfezia boudieri ATCC MYA-4762</name>
    <dbReference type="NCBI Taxonomy" id="1051890"/>
    <lineage>
        <taxon>Eukaryota</taxon>
        <taxon>Fungi</taxon>
        <taxon>Dikarya</taxon>
        <taxon>Ascomycota</taxon>
        <taxon>Pezizomycotina</taxon>
        <taxon>Pezizomycetes</taxon>
        <taxon>Pezizales</taxon>
        <taxon>Pezizaceae</taxon>
        <taxon>Terfezia</taxon>
    </lineage>
</organism>
<evidence type="ECO:0000256" key="6">
    <source>
        <dbReference type="ARBA" id="ARBA00022807"/>
    </source>
</evidence>
<evidence type="ECO:0000259" key="9">
    <source>
        <dbReference type="PROSITE" id="PS52048"/>
    </source>
</evidence>
<keyword evidence="6 7" id="KW-0788">Thiol protease</keyword>
<keyword evidence="4 7" id="KW-0833">Ubl conjugation pathway</keyword>
<feature type="active site" description="Proton donor" evidence="7">
    <location>
        <position position="184"/>
    </location>
</feature>
<evidence type="ECO:0000313" key="11">
    <source>
        <dbReference type="Proteomes" id="UP000267821"/>
    </source>
</evidence>
<evidence type="ECO:0000256" key="7">
    <source>
        <dbReference type="PROSITE-ProRule" id="PRU01393"/>
    </source>
</evidence>
<evidence type="ECO:0000256" key="4">
    <source>
        <dbReference type="ARBA" id="ARBA00022786"/>
    </source>
</evidence>
<evidence type="ECO:0000313" key="10">
    <source>
        <dbReference type="EMBL" id="RPB29372.1"/>
    </source>
</evidence>
<dbReference type="Proteomes" id="UP000267821">
    <property type="component" value="Unassembled WGS sequence"/>
</dbReference>
<dbReference type="CDD" id="cd09616">
    <property type="entry name" value="Peptidase_C12_UCH_L1_L3"/>
    <property type="match status" value="1"/>
</dbReference>
<keyword evidence="5 7" id="KW-0378">Hydrolase</keyword>
<feature type="active site" description="Nucleophile" evidence="7">
    <location>
        <position position="110"/>
    </location>
</feature>
<dbReference type="STRING" id="1051890.A0A3N4MA44"/>
<dbReference type="FunFam" id="3.40.532.10:FF:000008">
    <property type="entry name" value="Ubiquitin carboxyl-terminal hydrolase"/>
    <property type="match status" value="1"/>
</dbReference>
<dbReference type="GO" id="GO:0005737">
    <property type="term" value="C:cytoplasm"/>
    <property type="evidence" value="ECO:0007669"/>
    <property type="project" value="TreeGrafter"/>
</dbReference>
<evidence type="ECO:0000256" key="5">
    <source>
        <dbReference type="ARBA" id="ARBA00022801"/>
    </source>
</evidence>
<dbReference type="SUPFAM" id="SSF54001">
    <property type="entry name" value="Cysteine proteinases"/>
    <property type="match status" value="1"/>
</dbReference>
<keyword evidence="3 7" id="KW-0645">Protease</keyword>
<dbReference type="PANTHER" id="PTHR10589">
    <property type="entry name" value="UBIQUITIN CARBOXYL-TERMINAL HYDROLASE"/>
    <property type="match status" value="1"/>
</dbReference>
<comment type="similarity">
    <text evidence="2 7 8">Belongs to the peptidase C12 family.</text>
</comment>
<dbReference type="GO" id="GO:0006511">
    <property type="term" value="P:ubiquitin-dependent protein catabolic process"/>
    <property type="evidence" value="ECO:0007669"/>
    <property type="project" value="UniProtKB-UniRule"/>
</dbReference>
<gene>
    <name evidence="10" type="ORF">L211DRAFT_7377</name>
</gene>
<dbReference type="InterPro" id="IPR038765">
    <property type="entry name" value="Papain-like_cys_pep_sf"/>
</dbReference>
<dbReference type="OrthoDB" id="427186at2759"/>
<dbReference type="Pfam" id="PF01088">
    <property type="entry name" value="Peptidase_C12"/>
    <property type="match status" value="1"/>
</dbReference>
<evidence type="ECO:0000256" key="1">
    <source>
        <dbReference type="ARBA" id="ARBA00000707"/>
    </source>
</evidence>
<dbReference type="EC" id="3.4.19.12" evidence="8"/>
<protein>
    <recommendedName>
        <fullName evidence="8">Ubiquitin carboxyl-terminal hydrolase</fullName>
        <ecNumber evidence="8">3.4.19.12</ecNumber>
    </recommendedName>
</protein>
<dbReference type="AlphaFoldDB" id="A0A3N4MA44"/>
<dbReference type="GO" id="GO:0016579">
    <property type="term" value="P:protein deubiquitination"/>
    <property type="evidence" value="ECO:0007669"/>
    <property type="project" value="TreeGrafter"/>
</dbReference>
<feature type="domain" description="UCH catalytic" evidence="9">
    <location>
        <begin position="18"/>
        <end position="247"/>
    </location>
</feature>
<reference evidence="10 11" key="1">
    <citation type="journal article" date="2018" name="Nat. Ecol. Evol.">
        <title>Pezizomycetes genomes reveal the molecular basis of ectomycorrhizal truffle lifestyle.</title>
        <authorList>
            <person name="Murat C."/>
            <person name="Payen T."/>
            <person name="Noel B."/>
            <person name="Kuo A."/>
            <person name="Morin E."/>
            <person name="Chen J."/>
            <person name="Kohler A."/>
            <person name="Krizsan K."/>
            <person name="Balestrini R."/>
            <person name="Da Silva C."/>
            <person name="Montanini B."/>
            <person name="Hainaut M."/>
            <person name="Levati E."/>
            <person name="Barry K.W."/>
            <person name="Belfiori B."/>
            <person name="Cichocki N."/>
            <person name="Clum A."/>
            <person name="Dockter R.B."/>
            <person name="Fauchery L."/>
            <person name="Guy J."/>
            <person name="Iotti M."/>
            <person name="Le Tacon F."/>
            <person name="Lindquist E.A."/>
            <person name="Lipzen A."/>
            <person name="Malagnac F."/>
            <person name="Mello A."/>
            <person name="Molinier V."/>
            <person name="Miyauchi S."/>
            <person name="Poulain J."/>
            <person name="Riccioni C."/>
            <person name="Rubini A."/>
            <person name="Sitrit Y."/>
            <person name="Splivallo R."/>
            <person name="Traeger S."/>
            <person name="Wang M."/>
            <person name="Zifcakova L."/>
            <person name="Wipf D."/>
            <person name="Zambonelli A."/>
            <person name="Paolocci F."/>
            <person name="Nowrousian M."/>
            <person name="Ottonello S."/>
            <person name="Baldrian P."/>
            <person name="Spatafora J.W."/>
            <person name="Henrissat B."/>
            <person name="Nagy L.G."/>
            <person name="Aury J.M."/>
            <person name="Wincker P."/>
            <person name="Grigoriev I.V."/>
            <person name="Bonfante P."/>
            <person name="Martin F.M."/>
        </authorList>
    </citation>
    <scope>NUCLEOTIDE SEQUENCE [LARGE SCALE GENOMIC DNA]</scope>
    <source>
        <strain evidence="10 11">ATCC MYA-4762</strain>
    </source>
</reference>
<dbReference type="PANTHER" id="PTHR10589:SF17">
    <property type="entry name" value="UBIQUITIN CARBOXYL-TERMINAL HYDROLASE"/>
    <property type="match status" value="1"/>
</dbReference>
<evidence type="ECO:0000256" key="2">
    <source>
        <dbReference type="ARBA" id="ARBA00009326"/>
    </source>
</evidence>
<dbReference type="FunCoup" id="A0A3N4MA44">
    <property type="interactions" value="546"/>
</dbReference>
<comment type="catalytic activity">
    <reaction evidence="1 7 8">
        <text>Thiol-dependent hydrolysis of ester, thioester, amide, peptide and isopeptide bonds formed by the C-terminal Gly of ubiquitin (a 76-residue protein attached to proteins as an intracellular targeting signal).</text>
        <dbReference type="EC" id="3.4.19.12"/>
    </reaction>
</comment>